<reference evidence="1 2" key="1">
    <citation type="journal article" date="1995" name="Virology">
        <title>Analysis of 45 kb of DNA located at the left end of the chlorella virus PBCV-1 genome.</title>
        <authorList>
            <person name="Lu Z."/>
            <person name="Li Y."/>
            <person name="Zhang Y."/>
            <person name="Kutish G.F."/>
            <person name="Rock D.L."/>
            <person name="Van Etten J.L."/>
        </authorList>
    </citation>
    <scope>NUCLEOTIDE SEQUENCE [LARGE SCALE GENOMIC DNA]</scope>
</reference>
<reference evidence="1 2" key="8">
    <citation type="journal article" date="2010" name="J. Virol.">
        <title>Microarray analysis of Paramecium bursaria chlorella virus 1 transcription.</title>
        <authorList>
            <person name="Yanai-Balser G.M."/>
            <person name="Duncan G.A."/>
            <person name="Eudy J.D."/>
            <person name="Wang D."/>
            <person name="Li X."/>
            <person name="Agarkova I.V."/>
            <person name="Dunigan D.D."/>
            <person name="Van Etten J.L."/>
        </authorList>
    </citation>
    <scope>NUCLEOTIDE SEQUENCE [LARGE SCALE GENOMIC DNA]</scope>
</reference>
<proteinExistence type="predicted"/>
<reference evidence="1 2" key="7">
    <citation type="journal article" date="2000" name="Virology">
        <title>Characterization of a beta-1,3-glucanase encoded by chlorella virus PBCV-1.</title>
        <authorList>
            <person name="Sun L."/>
            <person name="Gurnon J.R."/>
            <person name="Adams B.J."/>
            <person name="Graves M.V."/>
            <person name="Van Etten J.L."/>
        </authorList>
    </citation>
    <scope>NUCLEOTIDE SEQUENCE [LARGE SCALE GENOMIC DNA]</scope>
</reference>
<dbReference type="GeneID" id="917897"/>
<organism evidence="1 2">
    <name type="scientific">Paramecium bursaria Chlorella virus 1</name>
    <name type="common">PBCV-1</name>
    <dbReference type="NCBI Taxonomy" id="10506"/>
    <lineage>
        <taxon>Viruses</taxon>
        <taxon>Varidnaviria</taxon>
        <taxon>Bamfordvirae</taxon>
        <taxon>Nucleocytoviricota</taxon>
        <taxon>Megaviricetes</taxon>
        <taxon>Algavirales</taxon>
        <taxon>Phycodnaviridae</taxon>
        <taxon>Chlorovirus</taxon>
        <taxon>Chlorovirus vanettense</taxon>
    </lineage>
</organism>
<keyword evidence="2" id="KW-1185">Reference proteome</keyword>
<dbReference type="KEGG" id="vg:917897"/>
<organismHost>
    <name type="scientific">Chlorella</name>
    <dbReference type="NCBI Taxonomy" id="3071"/>
</organismHost>
<dbReference type="RefSeq" id="NP_048390.1">
    <property type="nucleotide sequence ID" value="NC_000852.5"/>
</dbReference>
<protein>
    <submittedName>
        <fullName evidence="1">Uncharacterized protein</fullName>
    </submittedName>
</protein>
<dbReference type="PIR" id="T17532">
    <property type="entry name" value="T17532"/>
</dbReference>
<reference evidence="1 2" key="3">
    <citation type="journal article" date="1996" name="Virology">
        <title>Analysis of 94 kb of the chlorella virus PBCV-1 330-kb genome: map positions 88 to 182.</title>
        <authorList>
            <person name="Lu Z."/>
            <person name="Li Y."/>
            <person name="Que Q."/>
            <person name="Kutish G.F."/>
            <person name="Rock D.L."/>
            <person name="Van Etten J.L."/>
        </authorList>
    </citation>
    <scope>NUCLEOTIDE SEQUENCE [LARGE SCALE GENOMIC DNA]</scope>
</reference>
<accession>Q89377</accession>
<reference evidence="1 2" key="4">
    <citation type="journal article" date="1996" name="Virology">
        <title>Analysis of 76 kb of the chlorella virus PBCV-1 330-kb genome: map positions 182 to 258.</title>
        <authorList>
            <person name="Kutish G.F."/>
            <person name="Li Y."/>
            <person name="Lu Z."/>
            <person name="Furuta M."/>
            <person name="Rock D.L."/>
            <person name="Van Etten J.L."/>
        </authorList>
    </citation>
    <scope>NUCLEOTIDE SEQUENCE [LARGE SCALE GENOMIC DNA]</scope>
</reference>
<gene>
    <name evidence="1" type="primary">a042L</name>
</gene>
<evidence type="ECO:0000313" key="2">
    <source>
        <dbReference type="Proteomes" id="UP000000862"/>
    </source>
</evidence>
<dbReference type="EMBL" id="JF411744">
    <property type="protein sequence ID" value="AAC96410.1"/>
    <property type="molecule type" value="Genomic_DNA"/>
</dbReference>
<name>Q89377_PBCV1</name>
<sequence length="88" mass="11031">MLAPIYCDHYGFQPGVSLSPRWCRTWYRFWRGFGNWLWRRFGNGFWNGFGSRFGSRFRRGLRCRFGNWLWRRFWNGLRCGFRGGFWRW</sequence>
<evidence type="ECO:0000313" key="1">
    <source>
        <dbReference type="EMBL" id="AAC96410.1"/>
    </source>
</evidence>
<reference evidence="1 2" key="6">
    <citation type="journal article" date="1999" name="Virology">
        <title>Chlorella virus PBCV-1 encodes a functional homospermidine synthase.</title>
        <authorList>
            <person name="Kaiser A."/>
            <person name="Vollmert M."/>
            <person name="Tholl D."/>
            <person name="Graves M.V."/>
            <person name="Gurnon J.R."/>
            <person name="Xing W."/>
            <person name="Lisec A.D."/>
            <person name="Nickerson K.W."/>
            <person name="Van Etten J.L."/>
        </authorList>
    </citation>
    <scope>NUCLEOTIDE SEQUENCE [LARGE SCALE GENOMIC DNA]</scope>
</reference>
<reference evidence="1 2" key="5">
    <citation type="journal article" date="1997" name="Virology">
        <title>Analysis of 74 kb of DNA located at the right end of the 330-kb chlorella virus PBCV-1 genome.</title>
        <authorList>
            <person name="Li Y."/>
            <person name="Lu Z."/>
            <person name="Sun L."/>
            <person name="Ropp S."/>
            <person name="Kutish G.F."/>
            <person name="Rock D.L."/>
            <person name="Van Etten J.L."/>
        </authorList>
    </citation>
    <scope>NUCLEOTIDE SEQUENCE [LARGE SCALE GENOMIC DNA]</scope>
</reference>
<reference evidence="1 2" key="2">
    <citation type="journal article" date="1995" name="Virology">
        <title>Analysis of 43 kb of the Chlorella virus PBCV-1 330-kb genome: map positions 45 to 88.</title>
        <authorList>
            <person name="Li Y."/>
            <person name="Lu Z."/>
            <person name="Burbank D.E."/>
            <person name="Kutish G.F."/>
            <person name="Rock D.L."/>
            <person name="Van Etten J.L."/>
        </authorList>
    </citation>
    <scope>NUCLEOTIDE SEQUENCE [LARGE SCALE GENOMIC DNA]</scope>
</reference>
<dbReference type="Proteomes" id="UP000000862">
    <property type="component" value="Segment"/>
</dbReference>